<dbReference type="OrthoDB" id="9808289at2"/>
<reference evidence="18 19" key="1">
    <citation type="journal article" date="2018" name="Elife">
        <title>Discovery and characterization of a prevalent human gut bacterial enzyme sufficient for the inactivation of a family of plant toxins.</title>
        <authorList>
            <person name="Koppel N."/>
            <person name="Bisanz J.E."/>
            <person name="Pandelia M.E."/>
            <person name="Turnbaugh P.J."/>
            <person name="Balskus E.P."/>
        </authorList>
    </citation>
    <scope>NUCLEOTIDE SEQUENCE [LARGE SCALE GENOMIC DNA]</scope>
    <source>
        <strain evidence="19">anaerobia AP69FAA</strain>
    </source>
</reference>
<dbReference type="STRING" id="1034345.GCA_000236865_01189"/>
<keyword evidence="10 17" id="KW-1133">Transmembrane helix</keyword>
<evidence type="ECO:0000256" key="3">
    <source>
        <dbReference type="ARBA" id="ARBA00012374"/>
    </source>
</evidence>
<dbReference type="Proteomes" id="UP000253792">
    <property type="component" value="Unassembled WGS sequence"/>
</dbReference>
<comment type="catalytic activity">
    <reaction evidence="16 17">
        <text>di-trans,octa-cis-undecaprenyl diphosphate + H2O = di-trans,octa-cis-undecaprenyl phosphate + phosphate + H(+)</text>
        <dbReference type="Rhea" id="RHEA:28094"/>
        <dbReference type="ChEBI" id="CHEBI:15377"/>
        <dbReference type="ChEBI" id="CHEBI:15378"/>
        <dbReference type="ChEBI" id="CHEBI:43474"/>
        <dbReference type="ChEBI" id="CHEBI:58405"/>
        <dbReference type="ChEBI" id="CHEBI:60392"/>
        <dbReference type="EC" id="3.6.1.27"/>
    </reaction>
</comment>
<comment type="function">
    <text evidence="17">Catalyzes the dephosphorylation of undecaprenyl diphosphate (UPP). Confers resistance to bacitracin.</text>
</comment>
<evidence type="ECO:0000256" key="9">
    <source>
        <dbReference type="ARBA" id="ARBA00022984"/>
    </source>
</evidence>
<feature type="transmembrane region" description="Helical" evidence="17">
    <location>
        <begin position="116"/>
        <end position="134"/>
    </location>
</feature>
<evidence type="ECO:0000256" key="1">
    <source>
        <dbReference type="ARBA" id="ARBA00004651"/>
    </source>
</evidence>
<evidence type="ECO:0000313" key="18">
    <source>
        <dbReference type="EMBL" id="RDB56812.1"/>
    </source>
</evidence>
<keyword evidence="12 17" id="KW-0046">Antibiotic resistance</keyword>
<dbReference type="EMBL" id="PPTP01000002">
    <property type="protein sequence ID" value="RDB56812.1"/>
    <property type="molecule type" value="Genomic_DNA"/>
</dbReference>
<evidence type="ECO:0000256" key="6">
    <source>
        <dbReference type="ARBA" id="ARBA00022692"/>
    </source>
</evidence>
<evidence type="ECO:0000313" key="19">
    <source>
        <dbReference type="Proteomes" id="UP000253792"/>
    </source>
</evidence>
<evidence type="ECO:0000256" key="14">
    <source>
        <dbReference type="ARBA" id="ARBA00032707"/>
    </source>
</evidence>
<evidence type="ECO:0000256" key="5">
    <source>
        <dbReference type="ARBA" id="ARBA00022475"/>
    </source>
</evidence>
<evidence type="ECO:0000256" key="2">
    <source>
        <dbReference type="ARBA" id="ARBA00010621"/>
    </source>
</evidence>
<evidence type="ECO:0000256" key="4">
    <source>
        <dbReference type="ARBA" id="ARBA00021581"/>
    </source>
</evidence>
<proteinExistence type="inferred from homology"/>
<dbReference type="GO" id="GO:0071555">
    <property type="term" value="P:cell wall organization"/>
    <property type="evidence" value="ECO:0007669"/>
    <property type="project" value="UniProtKB-KW"/>
</dbReference>
<keyword evidence="13 17" id="KW-0961">Cell wall biogenesis/degradation</keyword>
<name>A0A369LCJ5_9ACTN</name>
<evidence type="ECO:0000256" key="8">
    <source>
        <dbReference type="ARBA" id="ARBA00022960"/>
    </source>
</evidence>
<dbReference type="GO" id="GO:0008360">
    <property type="term" value="P:regulation of cell shape"/>
    <property type="evidence" value="ECO:0007669"/>
    <property type="project" value="UniProtKB-KW"/>
</dbReference>
<dbReference type="PANTHER" id="PTHR30622">
    <property type="entry name" value="UNDECAPRENYL-DIPHOSPHATASE"/>
    <property type="match status" value="1"/>
</dbReference>
<feature type="transmembrane region" description="Helical" evidence="17">
    <location>
        <begin position="44"/>
        <end position="65"/>
    </location>
</feature>
<feature type="transmembrane region" description="Helical" evidence="17">
    <location>
        <begin position="86"/>
        <end position="104"/>
    </location>
</feature>
<evidence type="ECO:0000256" key="15">
    <source>
        <dbReference type="ARBA" id="ARBA00032932"/>
    </source>
</evidence>
<dbReference type="NCBIfam" id="NF001389">
    <property type="entry name" value="PRK00281.1-2"/>
    <property type="match status" value="1"/>
</dbReference>
<dbReference type="GO" id="GO:0005886">
    <property type="term" value="C:plasma membrane"/>
    <property type="evidence" value="ECO:0007669"/>
    <property type="project" value="UniProtKB-SubCell"/>
</dbReference>
<dbReference type="InterPro" id="IPR003824">
    <property type="entry name" value="UppP"/>
</dbReference>
<evidence type="ECO:0000256" key="12">
    <source>
        <dbReference type="ARBA" id="ARBA00023251"/>
    </source>
</evidence>
<feature type="transmembrane region" description="Helical" evidence="17">
    <location>
        <begin position="246"/>
        <end position="270"/>
    </location>
</feature>
<gene>
    <name evidence="17" type="primary">uppP</name>
    <name evidence="18" type="ORF">C1880_03420</name>
</gene>
<organism evidence="18 19">
    <name type="scientific">Senegalimassilia anaerobia</name>
    <dbReference type="NCBI Taxonomy" id="1473216"/>
    <lineage>
        <taxon>Bacteria</taxon>
        <taxon>Bacillati</taxon>
        <taxon>Actinomycetota</taxon>
        <taxon>Coriobacteriia</taxon>
        <taxon>Coriobacteriales</taxon>
        <taxon>Coriobacteriaceae</taxon>
        <taxon>Senegalimassilia</taxon>
    </lineage>
</organism>
<evidence type="ECO:0000256" key="10">
    <source>
        <dbReference type="ARBA" id="ARBA00022989"/>
    </source>
</evidence>
<accession>A0A369LCJ5</accession>
<keyword evidence="9 17" id="KW-0573">Peptidoglycan synthesis</keyword>
<dbReference type="GO" id="GO:0050380">
    <property type="term" value="F:undecaprenyl-diphosphatase activity"/>
    <property type="evidence" value="ECO:0007669"/>
    <property type="project" value="UniProtKB-UniRule"/>
</dbReference>
<dbReference type="GO" id="GO:0009252">
    <property type="term" value="P:peptidoglycan biosynthetic process"/>
    <property type="evidence" value="ECO:0007669"/>
    <property type="project" value="UniProtKB-KW"/>
</dbReference>
<comment type="miscellaneous">
    <text evidence="17">Bacitracin is thought to be involved in the inhibition of peptidoglycan synthesis by sequestering undecaprenyl diphosphate, thereby reducing the pool of lipid carrier available.</text>
</comment>
<comment type="subcellular location">
    <subcellularLocation>
        <location evidence="1 17">Cell membrane</location>
        <topology evidence="1 17">Multi-pass membrane protein</topology>
    </subcellularLocation>
</comment>
<dbReference type="RefSeq" id="WP_114620286.1">
    <property type="nucleotide sequence ID" value="NZ_PPTP01000002.1"/>
</dbReference>
<dbReference type="Pfam" id="PF02673">
    <property type="entry name" value="BacA"/>
    <property type="match status" value="2"/>
</dbReference>
<evidence type="ECO:0000256" key="13">
    <source>
        <dbReference type="ARBA" id="ARBA00023316"/>
    </source>
</evidence>
<keyword evidence="6 17" id="KW-0812">Transmembrane</keyword>
<dbReference type="HAMAP" id="MF_01006">
    <property type="entry name" value="Undec_diphosphatase"/>
    <property type="match status" value="1"/>
</dbReference>
<keyword evidence="11 17" id="KW-0472">Membrane</keyword>
<evidence type="ECO:0000256" key="17">
    <source>
        <dbReference type="HAMAP-Rule" id="MF_01006"/>
    </source>
</evidence>
<dbReference type="EC" id="3.6.1.27" evidence="3 17"/>
<comment type="similarity">
    <text evidence="2 17">Belongs to the UppP family.</text>
</comment>
<keyword evidence="7 17" id="KW-0378">Hydrolase</keyword>
<dbReference type="GO" id="GO:0046677">
    <property type="term" value="P:response to antibiotic"/>
    <property type="evidence" value="ECO:0007669"/>
    <property type="project" value="UniProtKB-UniRule"/>
</dbReference>
<feature type="transmembrane region" description="Helical" evidence="17">
    <location>
        <begin position="276"/>
        <end position="298"/>
    </location>
</feature>
<feature type="transmembrane region" description="Helical" evidence="17">
    <location>
        <begin position="310"/>
        <end position="332"/>
    </location>
</feature>
<evidence type="ECO:0000256" key="16">
    <source>
        <dbReference type="ARBA" id="ARBA00047594"/>
    </source>
</evidence>
<dbReference type="AlphaFoldDB" id="A0A369LCJ5"/>
<keyword evidence="8 17" id="KW-0133">Cell shape</keyword>
<comment type="caution">
    <text evidence="18">The sequence shown here is derived from an EMBL/GenBank/DDBJ whole genome shotgun (WGS) entry which is preliminary data.</text>
</comment>
<evidence type="ECO:0000256" key="11">
    <source>
        <dbReference type="ARBA" id="ARBA00023136"/>
    </source>
</evidence>
<sequence length="333" mass="36228">MIIEALKSLLIGIVEGVTEWLPISSTGHMILVDDFVQLQVSPEFLALFLVVIQIGAILAVLTLYFHKLNPLSPRKNADEKRATWRLWGMVAIGCIPAAVAGILLDDWVNAHFYNKVTVAAMLILYGVVFIVMEGRNRRRMRRARAAVRNQARARVEQPPVPRGRHARVQVPSRPVPAHACAVDLDAAAERDIFRIADVDDIDWKTALKIGCFQMLAIVPGTSRSGATIIGGMLCGCSRTAAAEFTFFLAIPIMFGWGLVKCIKFAAAGLAMTTTEAVVLAVGVVSAFVMSVVSIKFLMGYIKKNDFTAFGWYRIAVGALVLGVFALQTAGILA</sequence>
<keyword evidence="19" id="KW-1185">Reference proteome</keyword>
<evidence type="ECO:0000256" key="7">
    <source>
        <dbReference type="ARBA" id="ARBA00022801"/>
    </source>
</evidence>
<dbReference type="PANTHER" id="PTHR30622:SF3">
    <property type="entry name" value="UNDECAPRENYL-DIPHOSPHATASE"/>
    <property type="match status" value="1"/>
</dbReference>
<protein>
    <recommendedName>
        <fullName evidence="4 17">Undecaprenyl-diphosphatase</fullName>
        <ecNumber evidence="3 17">3.6.1.27</ecNumber>
    </recommendedName>
    <alternativeName>
        <fullName evidence="15 17">Bacitracin resistance protein</fullName>
    </alternativeName>
    <alternativeName>
        <fullName evidence="14 17">Undecaprenyl pyrophosphate phosphatase</fullName>
    </alternativeName>
</protein>
<keyword evidence="5 17" id="KW-1003">Cell membrane</keyword>